<comment type="similarity">
    <text evidence="1">Belongs to the AHA1 family.</text>
</comment>
<dbReference type="OrthoDB" id="118413at2"/>
<evidence type="ECO:0000313" key="4">
    <source>
        <dbReference type="Proteomes" id="UP000078454"/>
    </source>
</evidence>
<dbReference type="STRING" id="1850517.A8708_16840"/>
<comment type="caution">
    <text evidence="3">The sequence shown here is derived from an EMBL/GenBank/DDBJ whole genome shotgun (WGS) entry which is preliminary data.</text>
</comment>
<dbReference type="AlphaFoldDB" id="A0A198AKN5"/>
<dbReference type="Pfam" id="PF08327">
    <property type="entry name" value="AHSA1"/>
    <property type="match status" value="1"/>
</dbReference>
<keyword evidence="4" id="KW-1185">Reference proteome</keyword>
<dbReference type="EMBL" id="LYPB01000048">
    <property type="protein sequence ID" value="OAS21591.1"/>
    <property type="molecule type" value="Genomic_DNA"/>
</dbReference>
<gene>
    <name evidence="3" type="ORF">A8708_16840</name>
</gene>
<name>A0A198AKN5_9BACL</name>
<evidence type="ECO:0000313" key="3">
    <source>
        <dbReference type="EMBL" id="OAS21591.1"/>
    </source>
</evidence>
<dbReference type="SUPFAM" id="SSF55961">
    <property type="entry name" value="Bet v1-like"/>
    <property type="match status" value="1"/>
</dbReference>
<proteinExistence type="inferred from homology"/>
<dbReference type="InterPro" id="IPR013538">
    <property type="entry name" value="ASHA1/2-like_C"/>
</dbReference>
<evidence type="ECO:0000259" key="2">
    <source>
        <dbReference type="Pfam" id="PF08327"/>
    </source>
</evidence>
<evidence type="ECO:0000256" key="1">
    <source>
        <dbReference type="ARBA" id="ARBA00006817"/>
    </source>
</evidence>
<dbReference type="CDD" id="cd07826">
    <property type="entry name" value="SRPBCC_CalC_Aha1-like_9"/>
    <property type="match status" value="1"/>
</dbReference>
<reference evidence="3 4" key="1">
    <citation type="submission" date="2016-05" db="EMBL/GenBank/DDBJ databases">
        <title>Paenibacillus sp. 1ZS3-15 nov., isolated from the rhizosphere soil.</title>
        <authorList>
            <person name="Zhang X.X."/>
            <person name="Zhang J."/>
        </authorList>
    </citation>
    <scope>NUCLEOTIDE SEQUENCE [LARGE SCALE GENOMIC DNA]</scope>
    <source>
        <strain evidence="3 4">1ZS3-15</strain>
    </source>
</reference>
<protein>
    <submittedName>
        <fullName evidence="3">ATPase</fullName>
    </submittedName>
</protein>
<dbReference type="Gene3D" id="3.30.530.20">
    <property type="match status" value="1"/>
</dbReference>
<dbReference type="InterPro" id="IPR023393">
    <property type="entry name" value="START-like_dom_sf"/>
</dbReference>
<accession>A0A198AKN5</accession>
<sequence length="168" mass="19216">MKGVNMMNDHEAILTYEPGGQQICMTRVFNAPRELVFQAFTDATLFVQWLGPRQLSMKLDTFEPRSGGNWRYVHLDSQGNEFAFRGVFHEVTAPERIIQTFEFEGLPEKGHVILETAKFEELEGGMTKLVMESVFQSVADRDGMLQSGMEQGMQDSYERLGELLDRIK</sequence>
<dbReference type="Proteomes" id="UP000078454">
    <property type="component" value="Unassembled WGS sequence"/>
</dbReference>
<feature type="domain" description="Activator of Hsp90 ATPase homologue 1/2-like C-terminal" evidence="2">
    <location>
        <begin position="30"/>
        <end position="164"/>
    </location>
</feature>
<organism evidence="3 4">
    <name type="scientific">Paenibacillus oryzisoli</name>
    <dbReference type="NCBI Taxonomy" id="1850517"/>
    <lineage>
        <taxon>Bacteria</taxon>
        <taxon>Bacillati</taxon>
        <taxon>Bacillota</taxon>
        <taxon>Bacilli</taxon>
        <taxon>Bacillales</taxon>
        <taxon>Paenibacillaceae</taxon>
        <taxon>Paenibacillus</taxon>
    </lineage>
</organism>